<dbReference type="SMART" id="SM00866">
    <property type="entry name" value="UTRA"/>
    <property type="match status" value="1"/>
</dbReference>
<dbReference type="SUPFAM" id="SSF46785">
    <property type="entry name" value="Winged helix' DNA-binding domain"/>
    <property type="match status" value="1"/>
</dbReference>
<dbReference type="PROSITE" id="PS50949">
    <property type="entry name" value="HTH_GNTR"/>
    <property type="match status" value="1"/>
</dbReference>
<dbReference type="PANTHER" id="PTHR44846:SF16">
    <property type="entry name" value="TRANSCRIPTIONAL REGULATOR PHNF-RELATED"/>
    <property type="match status" value="1"/>
</dbReference>
<dbReference type="InterPro" id="IPR036390">
    <property type="entry name" value="WH_DNA-bd_sf"/>
</dbReference>
<evidence type="ECO:0000256" key="1">
    <source>
        <dbReference type="ARBA" id="ARBA00023015"/>
    </source>
</evidence>
<sequence>MRSYKDIQNILLERIKGGDWPPGTLLPAEADLAHEFGCTRVTVNRAMRALAESGLVERKRKAGTRVVQRQSRNAMFEIPLVRDEIEQRGGTYKYLLVSRTLEKPPQKVRAEMGLTGKHRVLHVVSLHFADGAPHQIEDRWIDLNVVPQARNETFESVSPNEWLLRQVPYTSAEHVFRAALPSKGEGDLLNLTEGKPVFVIERTTWLAGEAVTHVRLVHPADSFRLVTRDRFGDGV</sequence>
<evidence type="ECO:0000256" key="2">
    <source>
        <dbReference type="ARBA" id="ARBA00023125"/>
    </source>
</evidence>
<protein>
    <submittedName>
        <fullName evidence="5">UTRA domain-containing protein</fullName>
    </submittedName>
</protein>
<dbReference type="GO" id="GO:0003700">
    <property type="term" value="F:DNA-binding transcription factor activity"/>
    <property type="evidence" value="ECO:0007669"/>
    <property type="project" value="InterPro"/>
</dbReference>
<proteinExistence type="predicted"/>
<dbReference type="GO" id="GO:0003677">
    <property type="term" value="F:DNA binding"/>
    <property type="evidence" value="ECO:0007669"/>
    <property type="project" value="UniProtKB-KW"/>
</dbReference>
<keyword evidence="1" id="KW-0805">Transcription regulation</keyword>
<dbReference type="Proteomes" id="UP001151234">
    <property type="component" value="Unassembled WGS sequence"/>
</dbReference>
<dbReference type="EMBL" id="JAPJZI010000001">
    <property type="protein sequence ID" value="MDA5399800.1"/>
    <property type="molecule type" value="Genomic_DNA"/>
</dbReference>
<name>A0A9X3UJK4_9HYPH</name>
<comment type="caution">
    <text evidence="5">The sequence shown here is derived from an EMBL/GenBank/DDBJ whole genome shotgun (WGS) entry which is preliminary data.</text>
</comment>
<dbReference type="InterPro" id="IPR050679">
    <property type="entry name" value="Bact_HTH_transcr_reg"/>
</dbReference>
<dbReference type="InterPro" id="IPR028978">
    <property type="entry name" value="Chorismate_lyase_/UTRA_dom_sf"/>
</dbReference>
<reference evidence="5" key="1">
    <citation type="submission" date="2022-11" db="EMBL/GenBank/DDBJ databases">
        <title>Draft genome sequence of Hoeflea poritis E7-10 and Hoeflea prorocentri PM5-8, separated from scleractinian coral Porites lutea and marine dinoflagellate.</title>
        <authorList>
            <person name="Zhang G."/>
            <person name="Wei Q."/>
            <person name="Cai L."/>
        </authorList>
    </citation>
    <scope>NUCLEOTIDE SEQUENCE</scope>
    <source>
        <strain evidence="5">PM5-8</strain>
    </source>
</reference>
<dbReference type="AlphaFoldDB" id="A0A9X3UJK4"/>
<dbReference type="PANTHER" id="PTHR44846">
    <property type="entry name" value="MANNOSYL-D-GLYCERATE TRANSPORT/METABOLISM SYSTEM REPRESSOR MNGR-RELATED"/>
    <property type="match status" value="1"/>
</dbReference>
<dbReference type="Gene3D" id="3.40.1410.10">
    <property type="entry name" value="Chorismate lyase-like"/>
    <property type="match status" value="1"/>
</dbReference>
<keyword evidence="2" id="KW-0238">DNA-binding</keyword>
<dbReference type="Pfam" id="PF07702">
    <property type="entry name" value="UTRA"/>
    <property type="match status" value="1"/>
</dbReference>
<evidence type="ECO:0000256" key="3">
    <source>
        <dbReference type="ARBA" id="ARBA00023163"/>
    </source>
</evidence>
<evidence type="ECO:0000313" key="6">
    <source>
        <dbReference type="Proteomes" id="UP001151234"/>
    </source>
</evidence>
<dbReference type="Gene3D" id="1.10.10.10">
    <property type="entry name" value="Winged helix-like DNA-binding domain superfamily/Winged helix DNA-binding domain"/>
    <property type="match status" value="1"/>
</dbReference>
<organism evidence="5 6">
    <name type="scientific">Hoeflea prorocentri</name>
    <dbReference type="NCBI Taxonomy" id="1922333"/>
    <lineage>
        <taxon>Bacteria</taxon>
        <taxon>Pseudomonadati</taxon>
        <taxon>Pseudomonadota</taxon>
        <taxon>Alphaproteobacteria</taxon>
        <taxon>Hyphomicrobiales</taxon>
        <taxon>Rhizobiaceae</taxon>
        <taxon>Hoeflea</taxon>
    </lineage>
</organism>
<evidence type="ECO:0000259" key="4">
    <source>
        <dbReference type="PROSITE" id="PS50949"/>
    </source>
</evidence>
<evidence type="ECO:0000313" key="5">
    <source>
        <dbReference type="EMBL" id="MDA5399800.1"/>
    </source>
</evidence>
<dbReference type="InterPro" id="IPR000524">
    <property type="entry name" value="Tscrpt_reg_HTH_GntR"/>
</dbReference>
<dbReference type="CDD" id="cd07377">
    <property type="entry name" value="WHTH_GntR"/>
    <property type="match status" value="1"/>
</dbReference>
<dbReference type="SMART" id="SM00345">
    <property type="entry name" value="HTH_GNTR"/>
    <property type="match status" value="1"/>
</dbReference>
<keyword evidence="6" id="KW-1185">Reference proteome</keyword>
<gene>
    <name evidence="5" type="ORF">OQ273_14560</name>
</gene>
<dbReference type="SUPFAM" id="SSF64288">
    <property type="entry name" value="Chorismate lyase-like"/>
    <property type="match status" value="1"/>
</dbReference>
<keyword evidence="3" id="KW-0804">Transcription</keyword>
<dbReference type="InterPro" id="IPR036388">
    <property type="entry name" value="WH-like_DNA-bd_sf"/>
</dbReference>
<accession>A0A9X3UJK4</accession>
<dbReference type="Pfam" id="PF00392">
    <property type="entry name" value="GntR"/>
    <property type="match status" value="1"/>
</dbReference>
<dbReference type="PRINTS" id="PR00035">
    <property type="entry name" value="HTHGNTR"/>
</dbReference>
<dbReference type="InterPro" id="IPR011663">
    <property type="entry name" value="UTRA"/>
</dbReference>
<feature type="domain" description="HTH gntR-type" evidence="4">
    <location>
        <begin position="1"/>
        <end position="69"/>
    </location>
</feature>
<dbReference type="RefSeq" id="WP_267991219.1">
    <property type="nucleotide sequence ID" value="NZ_JAPJZI010000001.1"/>
</dbReference>